<keyword evidence="1" id="KW-1133">Transmembrane helix</keyword>
<comment type="caution">
    <text evidence="2">The sequence shown here is derived from an EMBL/GenBank/DDBJ whole genome shotgun (WGS) entry which is preliminary data.</text>
</comment>
<protein>
    <recommendedName>
        <fullName evidence="4">DUF2975 domain-containing protein</fullName>
    </recommendedName>
</protein>
<reference evidence="2 3" key="1">
    <citation type="submission" date="2016-08" db="EMBL/GenBank/DDBJ databases">
        <title>Genome sequence of Clavibacter michiganensis spp strain CFBP7494.</title>
        <authorList>
            <person name="Thapa S.P."/>
            <person name="Coaker G."/>
            <person name="Jacques M.-A."/>
        </authorList>
    </citation>
    <scope>NUCLEOTIDE SEQUENCE [LARGE SCALE GENOMIC DNA]</scope>
    <source>
        <strain evidence="2">CFBP7494</strain>
    </source>
</reference>
<keyword evidence="1" id="KW-0472">Membrane</keyword>
<feature type="transmembrane region" description="Helical" evidence="1">
    <location>
        <begin position="102"/>
        <end position="123"/>
    </location>
</feature>
<evidence type="ECO:0008006" key="4">
    <source>
        <dbReference type="Google" id="ProtNLM"/>
    </source>
</evidence>
<evidence type="ECO:0000256" key="1">
    <source>
        <dbReference type="SAM" id="Phobius"/>
    </source>
</evidence>
<feature type="transmembrane region" description="Helical" evidence="1">
    <location>
        <begin position="25"/>
        <end position="49"/>
    </location>
</feature>
<sequence>MGHDLGRSPLAGTGTGTAARVSRGVLWSALAIAVLVLLAVAAAAVLSAAEAVRTGVVHTSLEMRGSLPAEADAGPGDLRSGAYRTAEVAVGELPGGIVALHVVRIALDASVGIALAGTVAILARRLLRPDPLARRLSLVVTLAGGTVMIAALLSLAARTGVAWMVGDALNDPDAGLDGFWPVVAEVDASTIALGFALMIVGLVVEHGETLQRDTRGLV</sequence>
<keyword evidence="1" id="KW-0812">Transmembrane</keyword>
<evidence type="ECO:0000313" key="3">
    <source>
        <dbReference type="Proteomes" id="UP000194837"/>
    </source>
</evidence>
<feature type="transmembrane region" description="Helical" evidence="1">
    <location>
        <begin position="135"/>
        <end position="158"/>
    </location>
</feature>
<proteinExistence type="predicted"/>
<evidence type="ECO:0000313" key="2">
    <source>
        <dbReference type="EMBL" id="OUE20945.1"/>
    </source>
</evidence>
<dbReference type="AlphaFoldDB" id="A0A251Y9M3"/>
<accession>A0A251Y9M3</accession>
<name>A0A251Y9M3_9MICO</name>
<feature type="transmembrane region" description="Helical" evidence="1">
    <location>
        <begin position="178"/>
        <end position="204"/>
    </location>
</feature>
<dbReference type="Proteomes" id="UP000194837">
    <property type="component" value="Unassembled WGS sequence"/>
</dbReference>
<organism evidence="2 3">
    <name type="scientific">Clavibacter michiganensis</name>
    <dbReference type="NCBI Taxonomy" id="28447"/>
    <lineage>
        <taxon>Bacteria</taxon>
        <taxon>Bacillati</taxon>
        <taxon>Actinomycetota</taxon>
        <taxon>Actinomycetes</taxon>
        <taxon>Micrococcales</taxon>
        <taxon>Microbacteriaceae</taxon>
        <taxon>Clavibacter</taxon>
    </lineage>
</organism>
<gene>
    <name evidence="2" type="ORF">BFL34_01763</name>
</gene>
<dbReference type="EMBL" id="MDJW01000008">
    <property type="protein sequence ID" value="OUE20945.1"/>
    <property type="molecule type" value="Genomic_DNA"/>
</dbReference>
<dbReference type="RefSeq" id="WP_241534500.1">
    <property type="nucleotide sequence ID" value="NZ_MDJW01000008.1"/>
</dbReference>